<dbReference type="AlphaFoldDB" id="A0A1M6RWU1"/>
<organism evidence="2 3">
    <name type="scientific">Reichenbachiella agariperforans</name>
    <dbReference type="NCBI Taxonomy" id="156994"/>
    <lineage>
        <taxon>Bacteria</taxon>
        <taxon>Pseudomonadati</taxon>
        <taxon>Bacteroidota</taxon>
        <taxon>Cytophagia</taxon>
        <taxon>Cytophagales</taxon>
        <taxon>Reichenbachiellaceae</taxon>
        <taxon>Reichenbachiella</taxon>
    </lineage>
</organism>
<name>A0A1M6RWU1_REIAG</name>
<evidence type="ECO:0000313" key="3">
    <source>
        <dbReference type="Proteomes" id="UP000184474"/>
    </source>
</evidence>
<proteinExistence type="predicted"/>
<dbReference type="STRING" id="156994.SAMN04488028_104322"/>
<evidence type="ECO:0000313" key="2">
    <source>
        <dbReference type="EMBL" id="SHK36956.1"/>
    </source>
</evidence>
<protein>
    <recommendedName>
        <fullName evidence="4">Class IIb bacteriocin, lactobin A/cerein 7B family</fullName>
    </recommendedName>
</protein>
<gene>
    <name evidence="2" type="ORF">SAMN04488028_104322</name>
</gene>
<sequence>MKNLNELGLVEMRQAEMHKVEGGVFALMAIGFAAGLLFSYFMFKNEGSASGNGPG</sequence>
<dbReference type="EMBL" id="FRAA01000004">
    <property type="protein sequence ID" value="SHK36956.1"/>
    <property type="molecule type" value="Genomic_DNA"/>
</dbReference>
<reference evidence="3" key="1">
    <citation type="submission" date="2016-11" db="EMBL/GenBank/DDBJ databases">
        <authorList>
            <person name="Varghese N."/>
            <person name="Submissions S."/>
        </authorList>
    </citation>
    <scope>NUCLEOTIDE SEQUENCE [LARGE SCALE GENOMIC DNA]</scope>
    <source>
        <strain evidence="3">DSM 26134</strain>
    </source>
</reference>
<evidence type="ECO:0008006" key="4">
    <source>
        <dbReference type="Google" id="ProtNLM"/>
    </source>
</evidence>
<dbReference type="Proteomes" id="UP000184474">
    <property type="component" value="Unassembled WGS sequence"/>
</dbReference>
<accession>A0A1M6RWU1</accession>
<dbReference type="RefSeq" id="WP_158584336.1">
    <property type="nucleotide sequence ID" value="NZ_FRAA01000004.1"/>
</dbReference>
<keyword evidence="1" id="KW-0812">Transmembrane</keyword>
<keyword evidence="3" id="KW-1185">Reference proteome</keyword>
<keyword evidence="1" id="KW-0472">Membrane</keyword>
<feature type="transmembrane region" description="Helical" evidence="1">
    <location>
        <begin position="20"/>
        <end position="43"/>
    </location>
</feature>
<keyword evidence="1" id="KW-1133">Transmembrane helix</keyword>
<evidence type="ECO:0000256" key="1">
    <source>
        <dbReference type="SAM" id="Phobius"/>
    </source>
</evidence>